<reference evidence="5 6" key="1">
    <citation type="journal article" date="2018" name="PLoS Genet.">
        <title>Population sequencing reveals clonal diversity and ancestral inbreeding in the grapevine cultivar Chardonnay.</title>
        <authorList>
            <person name="Roach M.J."/>
            <person name="Johnson D.L."/>
            <person name="Bohlmann J."/>
            <person name="van Vuuren H.J."/>
            <person name="Jones S.J."/>
            <person name="Pretorius I.S."/>
            <person name="Schmidt S.A."/>
            <person name="Borneman A.R."/>
        </authorList>
    </citation>
    <scope>NUCLEOTIDE SEQUENCE [LARGE SCALE GENOMIC DNA]</scope>
    <source>
        <strain evidence="6">cv. Chardonnay</strain>
        <tissue evidence="5">Leaf</tissue>
    </source>
</reference>
<dbReference type="PROSITE" id="PS51897">
    <property type="entry name" value="ANNEXIN_2"/>
    <property type="match status" value="1"/>
</dbReference>
<evidence type="ECO:0000256" key="1">
    <source>
        <dbReference type="ARBA" id="ARBA00022737"/>
    </source>
</evidence>
<dbReference type="InterPro" id="IPR037104">
    <property type="entry name" value="Annexin_sf"/>
</dbReference>
<dbReference type="SUPFAM" id="SSF47874">
    <property type="entry name" value="Annexin"/>
    <property type="match status" value="1"/>
</dbReference>
<evidence type="ECO:0000313" key="6">
    <source>
        <dbReference type="Proteomes" id="UP000288805"/>
    </source>
</evidence>
<dbReference type="PANTHER" id="PTHR10502">
    <property type="entry name" value="ANNEXIN"/>
    <property type="match status" value="1"/>
</dbReference>
<dbReference type="AlphaFoldDB" id="A0A438BLP5"/>
<dbReference type="EMBL" id="QGNW01002731">
    <property type="protein sequence ID" value="RVW11871.1"/>
    <property type="molecule type" value="Genomic_DNA"/>
</dbReference>
<proteinExistence type="predicted"/>
<evidence type="ECO:0000256" key="2">
    <source>
        <dbReference type="ARBA" id="ARBA00022837"/>
    </source>
</evidence>
<keyword evidence="1" id="KW-0677">Repeat</keyword>
<dbReference type="SMART" id="SM00335">
    <property type="entry name" value="ANX"/>
    <property type="match status" value="2"/>
</dbReference>
<evidence type="ECO:0000313" key="5">
    <source>
        <dbReference type="EMBL" id="RVW11871.1"/>
    </source>
</evidence>
<sequence length="181" mass="20765">MKNFFLYQQLLVALVSTYKYEGSRINDVAVRSEAIKLGIAINRHGEKKKLFKDEETVRILATRSKPHLKAIFKCYKETFNKNIEEDLDEPSLKDTIYCLYAPPMYFSKILDSAMKANANENEKEALTRVIVTRANVDIKVIAEEYNNRYGTPLTKKIEDVALGNYKDFLVTLVERAVNGSD</sequence>
<dbReference type="Pfam" id="PF00191">
    <property type="entry name" value="Annexin"/>
    <property type="match status" value="2"/>
</dbReference>
<keyword evidence="3" id="KW-0041">Annexin</keyword>
<dbReference type="PRINTS" id="PR00196">
    <property type="entry name" value="ANNEXIN"/>
</dbReference>
<keyword evidence="2" id="KW-0106">Calcium</keyword>
<dbReference type="FunFam" id="1.10.220.10:FF:000014">
    <property type="entry name" value="annexin D4"/>
    <property type="match status" value="1"/>
</dbReference>
<protein>
    <submittedName>
        <fullName evidence="5">Annexin D4</fullName>
    </submittedName>
</protein>
<comment type="caution">
    <text evidence="5">The sequence shown here is derived from an EMBL/GenBank/DDBJ whole genome shotgun (WGS) entry which is preliminary data.</text>
</comment>
<name>A0A438BLP5_VITVI</name>
<dbReference type="Gene3D" id="1.10.220.10">
    <property type="entry name" value="Annexin"/>
    <property type="match status" value="2"/>
</dbReference>
<dbReference type="InterPro" id="IPR001464">
    <property type="entry name" value="Annexin"/>
</dbReference>
<dbReference type="InterPro" id="IPR018502">
    <property type="entry name" value="Annexin_repeat"/>
</dbReference>
<organism evidence="5 6">
    <name type="scientific">Vitis vinifera</name>
    <name type="common">Grape</name>
    <dbReference type="NCBI Taxonomy" id="29760"/>
    <lineage>
        <taxon>Eukaryota</taxon>
        <taxon>Viridiplantae</taxon>
        <taxon>Streptophyta</taxon>
        <taxon>Embryophyta</taxon>
        <taxon>Tracheophyta</taxon>
        <taxon>Spermatophyta</taxon>
        <taxon>Magnoliopsida</taxon>
        <taxon>eudicotyledons</taxon>
        <taxon>Gunneridae</taxon>
        <taxon>Pentapetalae</taxon>
        <taxon>rosids</taxon>
        <taxon>Vitales</taxon>
        <taxon>Vitaceae</taxon>
        <taxon>Viteae</taxon>
        <taxon>Vitis</taxon>
    </lineage>
</organism>
<gene>
    <name evidence="5" type="primary">ANN4_2</name>
    <name evidence="5" type="ORF">CK203_085704</name>
</gene>
<dbReference type="GO" id="GO:0006950">
    <property type="term" value="P:response to stress"/>
    <property type="evidence" value="ECO:0007669"/>
    <property type="project" value="UniProtKB-ARBA"/>
</dbReference>
<keyword evidence="4" id="KW-0111">Calcium/phospholipid-binding</keyword>
<evidence type="ECO:0000256" key="4">
    <source>
        <dbReference type="ARBA" id="ARBA00023302"/>
    </source>
</evidence>
<dbReference type="FunFam" id="1.10.220.10:FF:000021">
    <property type="entry name" value="annexin D4"/>
    <property type="match status" value="1"/>
</dbReference>
<evidence type="ECO:0000256" key="3">
    <source>
        <dbReference type="ARBA" id="ARBA00023216"/>
    </source>
</evidence>
<dbReference type="PANTHER" id="PTHR10502:SF196">
    <property type="entry name" value="ANNEXIN D4"/>
    <property type="match status" value="1"/>
</dbReference>
<accession>A0A438BLP5</accession>
<dbReference type="GO" id="GO:0005509">
    <property type="term" value="F:calcium ion binding"/>
    <property type="evidence" value="ECO:0007669"/>
    <property type="project" value="InterPro"/>
</dbReference>
<dbReference type="GO" id="GO:0005544">
    <property type="term" value="F:calcium-dependent phospholipid binding"/>
    <property type="evidence" value="ECO:0007669"/>
    <property type="project" value="UniProtKB-KW"/>
</dbReference>
<dbReference type="Proteomes" id="UP000288805">
    <property type="component" value="Unassembled WGS sequence"/>
</dbReference>